<dbReference type="FunFam" id="3.40.50.300:FF:000006">
    <property type="entry name" value="DNA-binding transcriptional regulator NtrC"/>
    <property type="match status" value="1"/>
</dbReference>
<evidence type="ECO:0000256" key="1">
    <source>
        <dbReference type="ARBA" id="ARBA00022553"/>
    </source>
</evidence>
<dbReference type="Pfam" id="PF25601">
    <property type="entry name" value="AAA_lid_14"/>
    <property type="match status" value="1"/>
</dbReference>
<dbReference type="PRINTS" id="PR01590">
    <property type="entry name" value="HTHFIS"/>
</dbReference>
<dbReference type="PANTHER" id="PTHR32071">
    <property type="entry name" value="TRANSCRIPTIONAL REGULATORY PROTEIN"/>
    <property type="match status" value="1"/>
</dbReference>
<dbReference type="InterPro" id="IPR058031">
    <property type="entry name" value="AAA_lid_NorR"/>
</dbReference>
<reference evidence="11" key="1">
    <citation type="submission" date="2021-03" db="EMBL/GenBank/DDBJ databases">
        <title>novel species isolated from a fishpond in China.</title>
        <authorList>
            <person name="Lu H."/>
            <person name="Cai Z."/>
        </authorList>
    </citation>
    <scope>NUCLEOTIDE SEQUENCE</scope>
    <source>
        <strain evidence="11">JCM 30855</strain>
    </source>
</reference>
<dbReference type="EMBL" id="JAFKCV010000005">
    <property type="protein sequence ID" value="MBN7825664.1"/>
    <property type="molecule type" value="Genomic_DNA"/>
</dbReference>
<dbReference type="InterPro" id="IPR002197">
    <property type="entry name" value="HTH_Fis"/>
</dbReference>
<dbReference type="Gene3D" id="3.40.50.2300">
    <property type="match status" value="1"/>
</dbReference>
<name>A0A939DMT6_9ALTE</name>
<dbReference type="InterPro" id="IPR002078">
    <property type="entry name" value="Sigma_54_int"/>
</dbReference>
<evidence type="ECO:0000256" key="2">
    <source>
        <dbReference type="ARBA" id="ARBA00022741"/>
    </source>
</evidence>
<dbReference type="PANTHER" id="PTHR32071:SF117">
    <property type="entry name" value="PTS-DEPENDENT DIHYDROXYACETONE KINASE OPERON REGULATORY PROTEIN-RELATED"/>
    <property type="match status" value="1"/>
</dbReference>
<comment type="caution">
    <text evidence="11">The sequence shown here is derived from an EMBL/GenBank/DDBJ whole genome shotgun (WGS) entry which is preliminary data.</text>
</comment>
<evidence type="ECO:0000256" key="8">
    <source>
        <dbReference type="PROSITE-ProRule" id="PRU00169"/>
    </source>
</evidence>
<keyword evidence="2" id="KW-0547">Nucleotide-binding</keyword>
<dbReference type="PROSITE" id="PS50045">
    <property type="entry name" value="SIGMA54_INTERACT_4"/>
    <property type="match status" value="1"/>
</dbReference>
<feature type="domain" description="Response regulatory" evidence="10">
    <location>
        <begin position="6"/>
        <end position="120"/>
    </location>
</feature>
<dbReference type="InterPro" id="IPR025943">
    <property type="entry name" value="Sigma_54_int_dom_ATP-bd_2"/>
</dbReference>
<dbReference type="GO" id="GO:0006355">
    <property type="term" value="P:regulation of DNA-templated transcription"/>
    <property type="evidence" value="ECO:0007669"/>
    <property type="project" value="InterPro"/>
</dbReference>
<dbReference type="InterPro" id="IPR001789">
    <property type="entry name" value="Sig_transdc_resp-reg_receiver"/>
</dbReference>
<dbReference type="InterPro" id="IPR003593">
    <property type="entry name" value="AAA+_ATPase"/>
</dbReference>
<dbReference type="InterPro" id="IPR027417">
    <property type="entry name" value="P-loop_NTPase"/>
</dbReference>
<evidence type="ECO:0000256" key="4">
    <source>
        <dbReference type="ARBA" id="ARBA00023012"/>
    </source>
</evidence>
<dbReference type="InterPro" id="IPR009057">
    <property type="entry name" value="Homeodomain-like_sf"/>
</dbReference>
<dbReference type="SUPFAM" id="SSF52540">
    <property type="entry name" value="P-loop containing nucleoside triphosphate hydrolases"/>
    <property type="match status" value="1"/>
</dbReference>
<dbReference type="FunFam" id="3.40.50.2300:FF:000018">
    <property type="entry name" value="DNA-binding transcriptional regulator NtrC"/>
    <property type="match status" value="1"/>
</dbReference>
<dbReference type="InterPro" id="IPR025662">
    <property type="entry name" value="Sigma_54_int_dom_ATP-bd_1"/>
</dbReference>
<dbReference type="GO" id="GO:0000160">
    <property type="term" value="P:phosphorelay signal transduction system"/>
    <property type="evidence" value="ECO:0007669"/>
    <property type="project" value="UniProtKB-KW"/>
</dbReference>
<evidence type="ECO:0000259" key="9">
    <source>
        <dbReference type="PROSITE" id="PS50045"/>
    </source>
</evidence>
<protein>
    <submittedName>
        <fullName evidence="11">Sigma-54-dependent Fis family transcriptional regulator</fullName>
    </submittedName>
</protein>
<dbReference type="GO" id="GO:0005524">
    <property type="term" value="F:ATP binding"/>
    <property type="evidence" value="ECO:0007669"/>
    <property type="project" value="UniProtKB-KW"/>
</dbReference>
<evidence type="ECO:0000313" key="12">
    <source>
        <dbReference type="Proteomes" id="UP000664654"/>
    </source>
</evidence>
<evidence type="ECO:0000256" key="3">
    <source>
        <dbReference type="ARBA" id="ARBA00022840"/>
    </source>
</evidence>
<feature type="modified residue" description="4-aspartylphosphate" evidence="8">
    <location>
        <position position="55"/>
    </location>
</feature>
<keyword evidence="7" id="KW-0804">Transcription</keyword>
<evidence type="ECO:0000256" key="6">
    <source>
        <dbReference type="ARBA" id="ARBA00023125"/>
    </source>
</evidence>
<dbReference type="AlphaFoldDB" id="A0A939DMT6"/>
<dbReference type="RefSeq" id="WP_206573782.1">
    <property type="nucleotide sequence ID" value="NZ_JAFKCV010000005.1"/>
</dbReference>
<dbReference type="Gene3D" id="1.10.8.60">
    <property type="match status" value="1"/>
</dbReference>
<dbReference type="Gene3D" id="1.10.10.60">
    <property type="entry name" value="Homeodomain-like"/>
    <property type="match status" value="1"/>
</dbReference>
<dbReference type="SMART" id="SM00448">
    <property type="entry name" value="REC"/>
    <property type="match status" value="1"/>
</dbReference>
<keyword evidence="5" id="KW-0805">Transcription regulation</keyword>
<dbReference type="SMART" id="SM00382">
    <property type="entry name" value="AAA"/>
    <property type="match status" value="1"/>
</dbReference>
<dbReference type="GO" id="GO:0043565">
    <property type="term" value="F:sequence-specific DNA binding"/>
    <property type="evidence" value="ECO:0007669"/>
    <property type="project" value="InterPro"/>
</dbReference>
<evidence type="ECO:0000259" key="10">
    <source>
        <dbReference type="PROSITE" id="PS50110"/>
    </source>
</evidence>
<keyword evidence="4" id="KW-0902">Two-component regulatory system</keyword>
<feature type="domain" description="Sigma-54 factor interaction" evidence="9">
    <location>
        <begin position="143"/>
        <end position="372"/>
    </location>
</feature>
<gene>
    <name evidence="11" type="ORF">J0A66_10560</name>
</gene>
<evidence type="ECO:0000313" key="11">
    <source>
        <dbReference type="EMBL" id="MBN7825664.1"/>
    </source>
</evidence>
<dbReference type="PROSITE" id="PS00675">
    <property type="entry name" value="SIGMA54_INTERACT_1"/>
    <property type="match status" value="1"/>
</dbReference>
<dbReference type="SUPFAM" id="SSF46689">
    <property type="entry name" value="Homeodomain-like"/>
    <property type="match status" value="1"/>
</dbReference>
<evidence type="ECO:0000256" key="7">
    <source>
        <dbReference type="ARBA" id="ARBA00023163"/>
    </source>
</evidence>
<proteinExistence type="predicted"/>
<keyword evidence="12" id="KW-1185">Reference proteome</keyword>
<dbReference type="PROSITE" id="PS50110">
    <property type="entry name" value="RESPONSE_REGULATORY"/>
    <property type="match status" value="1"/>
</dbReference>
<keyword evidence="6" id="KW-0238">DNA-binding</keyword>
<dbReference type="CDD" id="cd00009">
    <property type="entry name" value="AAA"/>
    <property type="match status" value="1"/>
</dbReference>
<evidence type="ECO:0000256" key="5">
    <source>
        <dbReference type="ARBA" id="ARBA00023015"/>
    </source>
</evidence>
<dbReference type="PROSITE" id="PS00676">
    <property type="entry name" value="SIGMA54_INTERACT_2"/>
    <property type="match status" value="1"/>
</dbReference>
<dbReference type="Pfam" id="PF02954">
    <property type="entry name" value="HTH_8"/>
    <property type="match status" value="1"/>
</dbReference>
<dbReference type="Pfam" id="PF00072">
    <property type="entry name" value="Response_reg"/>
    <property type="match status" value="1"/>
</dbReference>
<dbReference type="SUPFAM" id="SSF52172">
    <property type="entry name" value="CheY-like"/>
    <property type="match status" value="1"/>
</dbReference>
<sequence length="452" mass="50186">MAKNIRIMVVEDDPGLRELLQEELESHGYRVCAFETGEEALNKGESQLPDLIISDIRLPGISGMHLLSAVKSWQPAPAVLLITAFGTVSEAVKALKQGADDFLTKPLDLDHLMLSVERQLNHRALYKEVSQYRQQQQGDNLGLVGRSRAMRQLYRQIEQIAPADGSVLILGESGTGKELVARALQQQSARHAAPFLAVNCAGIPAELMESEFFGHAAGAFTGAKLARAGLLKEANKGTLLLDEIGEMPMPLQAKLLRVLQEGTLRAVGSDKEERVDVRILAATHQDLEARVKTGQFRADLFYRLETFTLSVPPLRQRGEDLELLAEHFITQLRQSQPKGVTGIEPAAIDCLYRYAFPGNVRELQNAIERAYTFCQDSHISVADLPERIRFAKTEDQAASGPRGDWPTLQQLQQDYIHQVLNHTEGNKQRAAQILGVTRRTLYRWLDDGAAQS</sequence>
<dbReference type="PROSITE" id="PS00688">
    <property type="entry name" value="SIGMA54_INTERACT_3"/>
    <property type="match status" value="1"/>
</dbReference>
<dbReference type="Proteomes" id="UP000664654">
    <property type="component" value="Unassembled WGS sequence"/>
</dbReference>
<accession>A0A939DMT6</accession>
<dbReference type="Gene3D" id="3.40.50.300">
    <property type="entry name" value="P-loop containing nucleotide triphosphate hydrolases"/>
    <property type="match status" value="1"/>
</dbReference>
<dbReference type="InterPro" id="IPR011006">
    <property type="entry name" value="CheY-like_superfamily"/>
</dbReference>
<keyword evidence="3" id="KW-0067">ATP-binding</keyword>
<organism evidence="11 12">
    <name type="scientific">Bowmanella dokdonensis</name>
    <dbReference type="NCBI Taxonomy" id="751969"/>
    <lineage>
        <taxon>Bacteria</taxon>
        <taxon>Pseudomonadati</taxon>
        <taxon>Pseudomonadota</taxon>
        <taxon>Gammaproteobacteria</taxon>
        <taxon>Alteromonadales</taxon>
        <taxon>Alteromonadaceae</taxon>
        <taxon>Bowmanella</taxon>
    </lineage>
</organism>
<dbReference type="Pfam" id="PF00158">
    <property type="entry name" value="Sigma54_activat"/>
    <property type="match status" value="1"/>
</dbReference>
<keyword evidence="1 8" id="KW-0597">Phosphoprotein</keyword>
<dbReference type="InterPro" id="IPR025944">
    <property type="entry name" value="Sigma_54_int_dom_CS"/>
</dbReference>